<accession>A0A4Y9YU82</accession>
<evidence type="ECO:0000313" key="3">
    <source>
        <dbReference type="Proteomes" id="UP000298327"/>
    </source>
</evidence>
<gene>
    <name evidence="2" type="ORF">EVG20_g5644</name>
</gene>
<reference evidence="2 3" key="1">
    <citation type="submission" date="2019-02" db="EMBL/GenBank/DDBJ databases">
        <title>Genome sequencing of the rare red list fungi Dentipellis fragilis.</title>
        <authorList>
            <person name="Buettner E."/>
            <person name="Kellner H."/>
        </authorList>
    </citation>
    <scope>NUCLEOTIDE SEQUENCE [LARGE SCALE GENOMIC DNA]</scope>
    <source>
        <strain evidence="2 3">DSM 105465</strain>
    </source>
</reference>
<protein>
    <submittedName>
        <fullName evidence="2">Uncharacterized protein</fullName>
    </submittedName>
</protein>
<feature type="region of interest" description="Disordered" evidence="1">
    <location>
        <begin position="697"/>
        <end position="721"/>
    </location>
</feature>
<organism evidence="2 3">
    <name type="scientific">Dentipellis fragilis</name>
    <dbReference type="NCBI Taxonomy" id="205917"/>
    <lineage>
        <taxon>Eukaryota</taxon>
        <taxon>Fungi</taxon>
        <taxon>Dikarya</taxon>
        <taxon>Basidiomycota</taxon>
        <taxon>Agaricomycotina</taxon>
        <taxon>Agaricomycetes</taxon>
        <taxon>Russulales</taxon>
        <taxon>Hericiaceae</taxon>
        <taxon>Dentipellis</taxon>
    </lineage>
</organism>
<feature type="compositionally biased region" description="Acidic residues" evidence="1">
    <location>
        <begin position="700"/>
        <end position="713"/>
    </location>
</feature>
<proteinExistence type="predicted"/>
<sequence>MFSGHRAAAMRPRLNGLVQSASAGIENINMYLLRIRIPDPSGARGPITPSAIFSSFLHVSIHALPQVSAARLSRTIAMNVDESQNEVTSHLDAESFWTSAGQSRLLLLEQRSGSSSRAALAIGVQERWDRELAAAGAVLASLQRSRNKVSPINTLPIEVLGRIFQIVRALKPAGKGISMLDSDFNKPEEPDLGWIVVSHVCHHWYQVASSFHALWTDIRFTLGKDWALRMMNRSGNMPIVFKQHCRKPRAYLRPSHGAIAQHTSHMRVLDLKAGSKAFNHLFPLLQHPAPILESLELTYSRDVAKFDDEYTMDLPDDIFATSTPYLRRLVLRNLAPTWPSPIINGLTYLEVRFPDIRDPRFDDLDGVRPEFENLLDTLARLPDLETLILAHVIPLDAGSERRKIHFPRLRRFVLHSRAKRCDDLLSFLEVPATADTEIVCTSLKESGEGLIPLGGEFIPLGEEFIPLVSRLSHLSGGCKSTTTKLPLKLVFKEIGNHILVETSDKREDIDIGGFVNSTPNLRFECHRIPPQERESLAPIGIQVFNYVCRAINVGGLRCLHLQLPEALPPLEWQLYDEQMPRLTLIETAGGSAVTIAEVLSESSPSNTGNIDAEKQYLPFPRLRILGICNTHFERTQLRHTNTPLWEALSSLLQARQKSNKPLRYLKICECTIRRHWVNLLEDVIKVDWDSDKGEYFGELDSNDSEDAADDFDDGSNFSAGGSYLEDSDFDVLDFGQ</sequence>
<dbReference type="AlphaFoldDB" id="A0A4Y9YU82"/>
<keyword evidence="3" id="KW-1185">Reference proteome</keyword>
<dbReference type="Gene3D" id="1.20.1280.50">
    <property type="match status" value="1"/>
</dbReference>
<dbReference type="OrthoDB" id="3268380at2759"/>
<dbReference type="EMBL" id="SEOQ01000341">
    <property type="protein sequence ID" value="TFY65300.1"/>
    <property type="molecule type" value="Genomic_DNA"/>
</dbReference>
<comment type="caution">
    <text evidence="2">The sequence shown here is derived from an EMBL/GenBank/DDBJ whole genome shotgun (WGS) entry which is preliminary data.</text>
</comment>
<evidence type="ECO:0000313" key="2">
    <source>
        <dbReference type="EMBL" id="TFY65300.1"/>
    </source>
</evidence>
<evidence type="ECO:0000256" key="1">
    <source>
        <dbReference type="SAM" id="MobiDB-lite"/>
    </source>
</evidence>
<name>A0A4Y9YU82_9AGAM</name>
<dbReference type="Proteomes" id="UP000298327">
    <property type="component" value="Unassembled WGS sequence"/>
</dbReference>